<dbReference type="PANTHER" id="PTHR14819:SF25">
    <property type="entry name" value="CHROMOSOME UNDETERMINED SCAFFOLD_52, WHOLE GENOME SHOTGUN SEQUENCE"/>
    <property type="match status" value="1"/>
</dbReference>
<dbReference type="InterPro" id="IPR057365">
    <property type="entry name" value="URGCP"/>
</dbReference>
<feature type="coiled-coil region" evidence="2">
    <location>
        <begin position="610"/>
        <end position="647"/>
    </location>
</feature>
<proteinExistence type="inferred from homology"/>
<evidence type="ECO:0000313" key="5">
    <source>
        <dbReference type="Proteomes" id="UP001186944"/>
    </source>
</evidence>
<dbReference type="EMBL" id="VSWD01000013">
    <property type="protein sequence ID" value="KAK3083874.1"/>
    <property type="molecule type" value="Genomic_DNA"/>
</dbReference>
<evidence type="ECO:0000313" key="4">
    <source>
        <dbReference type="EMBL" id="KAK3083874.1"/>
    </source>
</evidence>
<accession>A0AA89BQL2</accession>
<dbReference type="InterPro" id="IPR030383">
    <property type="entry name" value="G_VLIG_dom"/>
</dbReference>
<gene>
    <name evidence="4" type="ORF">FSP39_004456</name>
</gene>
<evidence type="ECO:0000256" key="2">
    <source>
        <dbReference type="SAM" id="Coils"/>
    </source>
</evidence>
<dbReference type="GO" id="GO:0005525">
    <property type="term" value="F:GTP binding"/>
    <property type="evidence" value="ECO:0007669"/>
    <property type="project" value="InterPro"/>
</dbReference>
<evidence type="ECO:0000256" key="1">
    <source>
        <dbReference type="ARBA" id="ARBA00006828"/>
    </source>
</evidence>
<dbReference type="Pfam" id="PF25974">
    <property type="entry name" value="URGCP_9th"/>
    <property type="match status" value="1"/>
</dbReference>
<comment type="caution">
    <text evidence="4">The sequence shown here is derived from an EMBL/GenBank/DDBJ whole genome shotgun (WGS) entry which is preliminary data.</text>
</comment>
<dbReference type="PROSITE" id="PS51717">
    <property type="entry name" value="G_VLIG"/>
    <property type="match status" value="1"/>
</dbReference>
<dbReference type="InterPro" id="IPR027417">
    <property type="entry name" value="P-loop_NTPase"/>
</dbReference>
<protein>
    <recommendedName>
        <fullName evidence="3">VLIG-type G domain-containing protein</fullName>
    </recommendedName>
</protein>
<keyword evidence="5" id="KW-1185">Reference proteome</keyword>
<evidence type="ECO:0000259" key="3">
    <source>
        <dbReference type="PROSITE" id="PS51717"/>
    </source>
</evidence>
<comment type="similarity">
    <text evidence="1">Belongs to the TRAFAC class dynamin-like GTPase superfamily. Very large inducible GTPase (VLIG) family.</text>
</comment>
<dbReference type="InterPro" id="IPR058641">
    <property type="entry name" value="GVIN1_dom"/>
</dbReference>
<dbReference type="Pfam" id="PF25496">
    <property type="entry name" value="URGCP"/>
    <property type="match status" value="1"/>
</dbReference>
<dbReference type="SUPFAM" id="SSF52540">
    <property type="entry name" value="P-loop containing nucleoside triphosphate hydrolases"/>
    <property type="match status" value="1"/>
</dbReference>
<dbReference type="Proteomes" id="UP001186944">
    <property type="component" value="Unassembled WGS sequence"/>
</dbReference>
<reference evidence="4" key="1">
    <citation type="submission" date="2019-08" db="EMBL/GenBank/DDBJ databases">
        <title>The improved chromosome-level genome for the pearl oyster Pinctada fucata martensii using PacBio sequencing and Hi-C.</title>
        <authorList>
            <person name="Zheng Z."/>
        </authorList>
    </citation>
    <scope>NUCLEOTIDE SEQUENCE</scope>
    <source>
        <strain evidence="4">ZZ-2019</strain>
        <tissue evidence="4">Adductor muscle</tissue>
    </source>
</reference>
<organism evidence="4 5">
    <name type="scientific">Pinctada imbricata</name>
    <name type="common">Atlantic pearl-oyster</name>
    <name type="synonym">Pinctada martensii</name>
    <dbReference type="NCBI Taxonomy" id="66713"/>
    <lineage>
        <taxon>Eukaryota</taxon>
        <taxon>Metazoa</taxon>
        <taxon>Spiralia</taxon>
        <taxon>Lophotrochozoa</taxon>
        <taxon>Mollusca</taxon>
        <taxon>Bivalvia</taxon>
        <taxon>Autobranchia</taxon>
        <taxon>Pteriomorphia</taxon>
        <taxon>Pterioida</taxon>
        <taxon>Pterioidea</taxon>
        <taxon>Pteriidae</taxon>
        <taxon>Pinctada</taxon>
    </lineage>
</organism>
<dbReference type="InterPro" id="IPR052986">
    <property type="entry name" value="VLIG_GTPase"/>
</dbReference>
<dbReference type="Pfam" id="PF25683">
    <property type="entry name" value="URGCP_GTPase"/>
    <property type="match status" value="1"/>
</dbReference>
<sequence>MIKKIKHFIAVTPIGVDPRIRSILFEKGNNLKLKLDQLSDQSVVESLQWNYFEEKEKDFFEQTESINQQSQYTEGRGQLQLNVCKIFEILGLRKHYPGKISIQDVQSHINVLFEKPEDMTDVPWIFLREIIVVNCGFRESILGALHRTKDENKVKGNLLSNYRSQDTAKQTSFTTTKSVFPHPCDVLLAVYLCSDMNLQRILANKIASCQLAIPFIHPTFEDNSLVAMTWPLREIIIGGEGLSAFSSELPIVSFVRVGQCDFRSKSKLINEVLRDENEEHATFFHRDCSLGQLQRQISNGVIEVSWFVPSTKDKSSWSKVSKEKEQSGEGRNYPPSLSEPFVVLNLRGDAHDLVMQTTLLCQITDIFVVLIDSSNLCNSSLHHTLQGVHTSNSRVILVTNLPETGNISQVILKYENDTKMDVERTALISLYDCETKSYKNASEVKCLLTNEIADSLHLISERKGLETALDKTTVQIILDENDNSCRVGKELASSVFEVLMKPGSKANALPLQGEDLWQKLSKEEKERNRVGNLDLYDISEKRLKKINQIKEKQFDKCNSLHEFPLFIESLYRCHGDPLLSRFFLSWLKLFLDNCSRDRSRQKQEDFREALLRYQKARRKTTIKFENAEKEESNAKKLLEDAEKDLANASFGLEHCFREIGQVFEAIMNIQELKRVELREKSKIVCQHLPRIVAKLLLLGQPFELMDGDAANVPLKWIKAVFGELQNCIGNAKVFVVSVLGIQSSGKSTLLNSMFGLQFAVSAGRCTRGIYTQLLPLGNRKQDFGFDYIMIIDTEGLRAPELLERKVHHDNELATLVVGMADYTIINIKGETMADIENVLQIVVHALLRLKQANNNIHLKQSCVLVHQNVSAQDAEKQMQRGHHITIQNLDKITQEVAKTEHLSANYNSFSDVITFDASTCIKYVPDLWHGTPPMAPVNTKYSLKVKEIFDHLLQVASDKQKLTISHAIDNFECLWKGILKEDFVFSFRNNLEVKAYSLLESEYQCLIWRLEEAYLTCFNANVRPRLSKCDCENALEICAQTLTHEFIGTIQKVKTDVEKDIESFIEKSELNEQMIQWKENKLLGIQNLVSQMITSFEEKVRSIKLHNKIELSSSNLINEKEKEINDKAQILATSFRGENPSDAELKQAFEDMWKNWLKEIEKETPPVSHEHQKQLLSGDMKEAFRNDILLRRHNALLQKEVDFETFTQMKQNKYLTGSFQLLPDKHLSVHGNLNKVKGKVGKLFGVELKVRDEASHDLNHVLGKIDTYLRELYKQENECTSLEFKHILKILTQFYSRHNYKEGNYTFNNHLQIQLAVHVSRFVFSHFCEMNSRFYERRSVQFQLKQYKPKAFKIFNDRVSAKTNEIIASNIFWTELEDKIYENVMVNVAVTMKKRILSHFNFQKYHLTKQILEEICMNPDCRSYLQYIRDPEGFSRHRLENFMNAKVFDRYGSDTFYVWTENETLHIFSQISVVLRKLQKIQLGSMEILRKELVKEIGRYVSLKAQSFSHILEQNVGDIMSFNECVIGSSGEARSRIQQRFEDKDPRTVKWIEGSPFSDIFNTLWGCSKVCPFCGEPCQYSGLDHPVKHRCIQHRPTGLRGTSWRESGKLVIESCNFKVQSTHARHCGPWCGCTTEGCETYHPYKEYIKYVPEWDISPQPDMIGSTYWAWVMCKFHKEFAEYYGEDPPDIPESWLKITQQEAKESLSIFET</sequence>
<keyword evidence="2" id="KW-0175">Coiled coil</keyword>
<dbReference type="PANTHER" id="PTHR14819">
    <property type="entry name" value="GTP-BINDING"/>
    <property type="match status" value="1"/>
</dbReference>
<feature type="domain" description="VLIG-type G" evidence="3">
    <location>
        <begin position="730"/>
        <end position="975"/>
    </location>
</feature>
<dbReference type="Gene3D" id="3.40.50.300">
    <property type="entry name" value="P-loop containing nucleotide triphosphate hydrolases"/>
    <property type="match status" value="1"/>
</dbReference>
<name>A0AA89BQL2_PINIB</name>